<dbReference type="Pfam" id="PF10691">
    <property type="entry name" value="DUF2497"/>
    <property type="match status" value="1"/>
</dbReference>
<feature type="region of interest" description="Disordered" evidence="1">
    <location>
        <begin position="1"/>
        <end position="21"/>
    </location>
</feature>
<accession>A0AA37HMP1</accession>
<evidence type="ECO:0000313" key="3">
    <source>
        <dbReference type="Proteomes" id="UP001055108"/>
    </source>
</evidence>
<feature type="compositionally biased region" description="Pro residues" evidence="1">
    <location>
        <begin position="100"/>
        <end position="118"/>
    </location>
</feature>
<feature type="compositionally biased region" description="Pro residues" evidence="1">
    <location>
        <begin position="66"/>
        <end position="76"/>
    </location>
</feature>
<feature type="compositionally biased region" description="Basic and acidic residues" evidence="1">
    <location>
        <begin position="8"/>
        <end position="20"/>
    </location>
</feature>
<dbReference type="AlphaFoldDB" id="A0AA37HMP1"/>
<proteinExistence type="predicted"/>
<feature type="region of interest" description="Disordered" evidence="1">
    <location>
        <begin position="36"/>
        <end position="120"/>
    </location>
</feature>
<sequence length="190" mass="20403">MSAASPKIQDKTAEKAHEPSMEEILASIRRIIADDQAAKPAETASKPVPLPEPDDVLDLAEFAEPAPAPKPAPLDPDPLDFGVEELDFDAISVEPDPEPEPPPAPLPPPPQARAPEPAPAESLISAATDASVNSAFNALAHTVLSRNARTLDDLVAEMLRPMLKAWLDDNLPVMVERLVRAEIERVSRGR</sequence>
<comment type="caution">
    <text evidence="2">The sequence shown here is derived from an EMBL/GenBank/DDBJ whole genome shotgun (WGS) entry which is preliminary data.</text>
</comment>
<reference evidence="2" key="1">
    <citation type="journal article" date="2016" name="Front. Microbiol.">
        <title>Genome Sequence of the Piezophilic, Mesophilic Sulfate-Reducing Bacterium Desulfovibrio indicus J2T.</title>
        <authorList>
            <person name="Cao J."/>
            <person name="Maignien L."/>
            <person name="Shao Z."/>
            <person name="Alain K."/>
            <person name="Jebbar M."/>
        </authorList>
    </citation>
    <scope>NUCLEOTIDE SEQUENCE</scope>
    <source>
        <strain evidence="2">NBRC 103626</strain>
    </source>
</reference>
<dbReference type="Proteomes" id="UP001055108">
    <property type="component" value="Unassembled WGS sequence"/>
</dbReference>
<reference evidence="2" key="2">
    <citation type="submission" date="2021-08" db="EMBL/GenBank/DDBJ databases">
        <authorList>
            <person name="Tani A."/>
            <person name="Ola A."/>
            <person name="Ogura Y."/>
            <person name="Katsura K."/>
            <person name="Hayashi T."/>
        </authorList>
    </citation>
    <scope>NUCLEOTIDE SEQUENCE</scope>
    <source>
        <strain evidence="2">NBRC 103626</strain>
    </source>
</reference>
<evidence type="ECO:0000256" key="1">
    <source>
        <dbReference type="SAM" id="MobiDB-lite"/>
    </source>
</evidence>
<protein>
    <recommendedName>
        <fullName evidence="4">DUF2497 domain-containing protein</fullName>
    </recommendedName>
</protein>
<name>A0AA37HMP1_9HYPH</name>
<dbReference type="EMBL" id="BPQM01000018">
    <property type="protein sequence ID" value="GJD77647.1"/>
    <property type="molecule type" value="Genomic_DNA"/>
</dbReference>
<keyword evidence="3" id="KW-1185">Reference proteome</keyword>
<organism evidence="2 3">
    <name type="scientific">Methylobacterium gregans</name>
    <dbReference type="NCBI Taxonomy" id="374424"/>
    <lineage>
        <taxon>Bacteria</taxon>
        <taxon>Pseudomonadati</taxon>
        <taxon>Pseudomonadota</taxon>
        <taxon>Alphaproteobacteria</taxon>
        <taxon>Hyphomicrobiales</taxon>
        <taxon>Methylobacteriaceae</taxon>
        <taxon>Methylobacterium</taxon>
    </lineage>
</organism>
<evidence type="ECO:0008006" key="4">
    <source>
        <dbReference type="Google" id="ProtNLM"/>
    </source>
</evidence>
<dbReference type="InterPro" id="IPR019632">
    <property type="entry name" value="DUF2497"/>
</dbReference>
<evidence type="ECO:0000313" key="2">
    <source>
        <dbReference type="EMBL" id="GJD77647.1"/>
    </source>
</evidence>
<gene>
    <name evidence="2" type="ORF">NBEOAGPD_0854</name>
</gene>